<evidence type="ECO:0000256" key="3">
    <source>
        <dbReference type="ARBA" id="ARBA00023163"/>
    </source>
</evidence>
<dbReference type="RefSeq" id="WP_017824767.1">
    <property type="nucleotide sequence ID" value="NZ_KB403092.1"/>
</dbReference>
<protein>
    <submittedName>
        <fullName evidence="7">TetR family transcriptional regulator</fullName>
    </submittedName>
</protein>
<keyword evidence="8" id="KW-1185">Reference proteome</keyword>
<dbReference type="Gene3D" id="1.10.357.10">
    <property type="entry name" value="Tetracycline Repressor, domain 2"/>
    <property type="match status" value="1"/>
</dbReference>
<dbReference type="Proteomes" id="UP000019754">
    <property type="component" value="Unassembled WGS sequence"/>
</dbReference>
<dbReference type="EMBL" id="AORC01000013">
    <property type="protein sequence ID" value="EYT48668.1"/>
    <property type="molecule type" value="Genomic_DNA"/>
</dbReference>
<dbReference type="STRING" id="1249481.D641_0110660"/>
<dbReference type="OrthoDB" id="3196926at2"/>
<evidence type="ECO:0000256" key="2">
    <source>
        <dbReference type="ARBA" id="ARBA00023125"/>
    </source>
</evidence>
<name>A0A022KZA1_9MICO</name>
<evidence type="ECO:0000256" key="4">
    <source>
        <dbReference type="PROSITE-ProRule" id="PRU00335"/>
    </source>
</evidence>
<keyword evidence="2 4" id="KW-0238">DNA-binding</keyword>
<evidence type="ECO:0000313" key="7">
    <source>
        <dbReference type="EMBL" id="EYT48668.1"/>
    </source>
</evidence>
<dbReference type="InterPro" id="IPR050109">
    <property type="entry name" value="HTH-type_TetR-like_transc_reg"/>
</dbReference>
<dbReference type="GO" id="GO:0003700">
    <property type="term" value="F:DNA-binding transcription factor activity"/>
    <property type="evidence" value="ECO:0007669"/>
    <property type="project" value="TreeGrafter"/>
</dbReference>
<dbReference type="InterPro" id="IPR001647">
    <property type="entry name" value="HTH_TetR"/>
</dbReference>
<dbReference type="GO" id="GO:0000976">
    <property type="term" value="F:transcription cis-regulatory region binding"/>
    <property type="evidence" value="ECO:0007669"/>
    <property type="project" value="TreeGrafter"/>
</dbReference>
<evidence type="ECO:0000256" key="5">
    <source>
        <dbReference type="SAM" id="MobiDB-lite"/>
    </source>
</evidence>
<sequence>MNSISERAPDPRPQRTRAAIFTAAQEMGAEDTDVTVNALAQRAGVSRAAFYSHFSSLDDVMCGIIEQMVEQVMEEGPEVPEGFTAHQLVCSEIYAMCDYVAEHRAVLRGMLTWKISHRAYGSMVDMFAKLFKYGYRLLDSYFPENLPRNETARFHGGGVAEMLVAWLRKSEREAERGRTLSSAVLAESVIRVLPTWYTGIEIGAPVPPRPQGAPLIPVSERGSHGAENDRKDTTA</sequence>
<feature type="domain" description="HTH tetR-type" evidence="6">
    <location>
        <begin position="14"/>
        <end position="72"/>
    </location>
</feature>
<dbReference type="Pfam" id="PF00440">
    <property type="entry name" value="TetR_N"/>
    <property type="match status" value="1"/>
</dbReference>
<dbReference type="PROSITE" id="PS50977">
    <property type="entry name" value="HTH_TETR_2"/>
    <property type="match status" value="1"/>
</dbReference>
<accession>A0A022KZA1</accession>
<proteinExistence type="predicted"/>
<gene>
    <name evidence="7" type="ORF">D641_0110660</name>
</gene>
<dbReference type="SUPFAM" id="SSF46689">
    <property type="entry name" value="Homeodomain-like"/>
    <property type="match status" value="1"/>
</dbReference>
<dbReference type="AlphaFoldDB" id="A0A022KZA1"/>
<keyword evidence="3" id="KW-0804">Transcription</keyword>
<feature type="DNA-binding region" description="H-T-H motif" evidence="4">
    <location>
        <begin position="35"/>
        <end position="54"/>
    </location>
</feature>
<feature type="region of interest" description="Disordered" evidence="5">
    <location>
        <begin position="208"/>
        <end position="235"/>
    </location>
</feature>
<dbReference type="HOGENOM" id="CLU_1178436_0_0_11"/>
<organism evidence="7 8">
    <name type="scientific">Brachybacterium muris UCD-AY4</name>
    <dbReference type="NCBI Taxonomy" id="1249481"/>
    <lineage>
        <taxon>Bacteria</taxon>
        <taxon>Bacillati</taxon>
        <taxon>Actinomycetota</taxon>
        <taxon>Actinomycetes</taxon>
        <taxon>Micrococcales</taxon>
        <taxon>Dermabacteraceae</taxon>
        <taxon>Brachybacterium</taxon>
    </lineage>
</organism>
<dbReference type="InterPro" id="IPR009057">
    <property type="entry name" value="Homeodomain-like_sf"/>
</dbReference>
<dbReference type="PANTHER" id="PTHR30055">
    <property type="entry name" value="HTH-TYPE TRANSCRIPTIONAL REGULATOR RUTR"/>
    <property type="match status" value="1"/>
</dbReference>
<keyword evidence="1" id="KW-0805">Transcription regulation</keyword>
<evidence type="ECO:0000259" key="6">
    <source>
        <dbReference type="PROSITE" id="PS50977"/>
    </source>
</evidence>
<feature type="compositionally biased region" description="Basic and acidic residues" evidence="5">
    <location>
        <begin position="221"/>
        <end position="235"/>
    </location>
</feature>
<dbReference type="PANTHER" id="PTHR30055:SF234">
    <property type="entry name" value="HTH-TYPE TRANSCRIPTIONAL REGULATOR BETI"/>
    <property type="match status" value="1"/>
</dbReference>
<reference evidence="7 8" key="1">
    <citation type="journal article" date="2013" name="Genome Announc.">
        <title>Draft genome sequence of an Actinobacterium, Brachybacterium muris strain UCD-AY4.</title>
        <authorList>
            <person name="Lo J.R."/>
            <person name="Lang J.M."/>
            <person name="Darling A.E."/>
            <person name="Eisen J.A."/>
            <person name="Coil D.A."/>
        </authorList>
    </citation>
    <scope>NUCLEOTIDE SEQUENCE [LARGE SCALE GENOMIC DNA]</scope>
    <source>
        <strain evidence="7 8">UCD-AY4</strain>
    </source>
</reference>
<comment type="caution">
    <text evidence="7">The sequence shown here is derived from an EMBL/GenBank/DDBJ whole genome shotgun (WGS) entry which is preliminary data.</text>
</comment>
<evidence type="ECO:0000256" key="1">
    <source>
        <dbReference type="ARBA" id="ARBA00023015"/>
    </source>
</evidence>
<evidence type="ECO:0000313" key="8">
    <source>
        <dbReference type="Proteomes" id="UP000019754"/>
    </source>
</evidence>